<proteinExistence type="predicted"/>
<evidence type="ECO:0000313" key="1">
    <source>
        <dbReference type="EMBL" id="JAP51849.1"/>
    </source>
</evidence>
<accession>A0A0X3PJB9</accession>
<gene>
    <name evidence="1" type="ORF">TR113979</name>
</gene>
<dbReference type="AlphaFoldDB" id="A0A0X3PJB9"/>
<organism evidence="1">
    <name type="scientific">Schistocephalus solidus</name>
    <name type="common">Tapeworm</name>
    <dbReference type="NCBI Taxonomy" id="70667"/>
    <lineage>
        <taxon>Eukaryota</taxon>
        <taxon>Metazoa</taxon>
        <taxon>Spiralia</taxon>
        <taxon>Lophotrochozoa</taxon>
        <taxon>Platyhelminthes</taxon>
        <taxon>Cestoda</taxon>
        <taxon>Eucestoda</taxon>
        <taxon>Diphyllobothriidea</taxon>
        <taxon>Diphyllobothriidae</taxon>
        <taxon>Schistocephalus</taxon>
    </lineage>
</organism>
<reference evidence="1" key="1">
    <citation type="submission" date="2016-01" db="EMBL/GenBank/DDBJ databases">
        <title>Reference transcriptome for the parasite Schistocephalus solidus: insights into the molecular evolution of parasitism.</title>
        <authorList>
            <person name="Hebert F.O."/>
            <person name="Grambauer S."/>
            <person name="Barber I."/>
            <person name="Landry C.R."/>
            <person name="Aubin-Horth N."/>
        </authorList>
    </citation>
    <scope>NUCLEOTIDE SEQUENCE</scope>
</reference>
<name>A0A0X3PJB9_SCHSO</name>
<protein>
    <submittedName>
        <fullName evidence="1">Uncharacterized protein</fullName>
    </submittedName>
</protein>
<dbReference type="EMBL" id="GEEE01011376">
    <property type="protein sequence ID" value="JAP51849.1"/>
    <property type="molecule type" value="Transcribed_RNA"/>
</dbReference>
<sequence length="426" mass="48870">MLYEEARCRLARLFFDELKALALDSDEKINSLRPFTNDRFNEAYVTVVFYSPMLSDSHQAISSYLEDLVESVTQSQSGKETDRLIKELMYVPPFKSVGILHASSPSDRHSSQFKNNTPRSTYYDVEADMILKGRSEHILNHLDITDQIRRIHELEDRRKLLLESLSKHPQSHNQNSLLSARIFAAERELIFFSDQLLRLRNMDYQSSQLRHQIEDESVSWYSYKKEMEKLKEHISTIKAECLVLRTKICSAKLQACEEHAAAVRSVDALKHSAKKVFGSSMSDNFDLCQQFVQALRTNSSERSSALQSDARADSKLLGKTCDLLNLNSFPYVTDALLKRLSTLLSDSEFVQPVSAELQKQLSWIAADHNSTKTFMRNSSERENEVCAWLSKVLEKISETVSSASKKRSRSAYFWDVWTSGVTDNFD</sequence>